<evidence type="ECO:0000256" key="12">
    <source>
        <dbReference type="ARBA" id="ARBA00023136"/>
    </source>
</evidence>
<keyword evidence="18" id="KW-0460">Magnesium</keyword>
<dbReference type="GO" id="GO:0005886">
    <property type="term" value="C:plasma membrane"/>
    <property type="evidence" value="ECO:0007669"/>
    <property type="project" value="UniProtKB-SubCell"/>
</dbReference>
<evidence type="ECO:0000256" key="10">
    <source>
        <dbReference type="ARBA" id="ARBA00022989"/>
    </source>
</evidence>
<keyword evidence="11" id="KW-0443">Lipid metabolism</keyword>
<evidence type="ECO:0000256" key="11">
    <source>
        <dbReference type="ARBA" id="ARBA00023098"/>
    </source>
</evidence>
<dbReference type="RefSeq" id="WP_100280493.1">
    <property type="nucleotide sequence ID" value="NZ_CP024923.1"/>
</dbReference>
<dbReference type="Proteomes" id="UP000229081">
    <property type="component" value="Chromosome"/>
</dbReference>
<feature type="binding site" evidence="17">
    <location>
        <begin position="90"/>
        <end position="91"/>
    </location>
    <ligand>
        <name>ATP</name>
        <dbReference type="ChEBI" id="CHEBI:30616"/>
    </ligand>
</feature>
<keyword evidence="21" id="KW-1185">Reference proteome</keyword>
<dbReference type="GO" id="GO:0008654">
    <property type="term" value="P:phospholipid biosynthetic process"/>
    <property type="evidence" value="ECO:0007669"/>
    <property type="project" value="UniProtKB-KW"/>
</dbReference>
<keyword evidence="10 19" id="KW-1133">Transmembrane helix</keyword>
<dbReference type="PANTHER" id="PTHR34299">
    <property type="entry name" value="DIACYLGLYCEROL KINASE"/>
    <property type="match status" value="1"/>
</dbReference>
<evidence type="ECO:0000256" key="5">
    <source>
        <dbReference type="ARBA" id="ARBA00022679"/>
    </source>
</evidence>
<keyword evidence="13" id="KW-0594">Phospholipid biosynthesis</keyword>
<feature type="transmembrane region" description="Helical" evidence="19">
    <location>
        <begin position="49"/>
        <end position="71"/>
    </location>
</feature>
<dbReference type="PANTHER" id="PTHR34299:SF1">
    <property type="entry name" value="DIACYLGLYCEROL KINASE"/>
    <property type="match status" value="1"/>
</dbReference>
<comment type="subcellular location">
    <subcellularLocation>
        <location evidence="1">Cell membrane</location>
        <topology evidence="1">Multi-pass membrane protein</topology>
    </subcellularLocation>
</comment>
<keyword evidence="4" id="KW-0444">Lipid biosynthesis</keyword>
<feature type="binding site" evidence="18">
    <location>
        <position position="24"/>
    </location>
    <ligand>
        <name>a divalent metal cation</name>
        <dbReference type="ChEBI" id="CHEBI:60240"/>
    </ligand>
</feature>
<evidence type="ECO:0000256" key="4">
    <source>
        <dbReference type="ARBA" id="ARBA00022516"/>
    </source>
</evidence>
<dbReference type="Gene3D" id="1.10.287.3610">
    <property type="match status" value="1"/>
</dbReference>
<gene>
    <name evidence="20" type="ORF">CVN68_00630</name>
</gene>
<evidence type="ECO:0000313" key="20">
    <source>
        <dbReference type="EMBL" id="ATY30678.1"/>
    </source>
</evidence>
<dbReference type="GO" id="GO:0005524">
    <property type="term" value="F:ATP binding"/>
    <property type="evidence" value="ECO:0007669"/>
    <property type="project" value="UniProtKB-KW"/>
</dbReference>
<feature type="active site" description="Proton acceptor" evidence="15">
    <location>
        <position position="65"/>
    </location>
</feature>
<evidence type="ECO:0000256" key="17">
    <source>
        <dbReference type="PIRSR" id="PIRSR600829-3"/>
    </source>
</evidence>
<dbReference type="KEGG" id="sphc:CVN68_00630"/>
<keyword evidence="12 19" id="KW-0472">Membrane</keyword>
<dbReference type="InterPro" id="IPR036945">
    <property type="entry name" value="DAGK_sf"/>
</dbReference>
<feature type="binding site" evidence="17">
    <location>
        <position position="72"/>
    </location>
    <ligand>
        <name>ATP</name>
        <dbReference type="ChEBI" id="CHEBI:30616"/>
    </ligand>
</feature>
<keyword evidence="14" id="KW-1208">Phospholipid metabolism</keyword>
<comment type="cofactor">
    <cofactor evidence="18">
        <name>Mg(2+)</name>
        <dbReference type="ChEBI" id="CHEBI:18420"/>
    </cofactor>
    <text evidence="18">Mn(2+), Zn(2+), Cd(2+) and Co(2+) support activity to lesser extents.</text>
</comment>
<evidence type="ECO:0000256" key="1">
    <source>
        <dbReference type="ARBA" id="ARBA00004651"/>
    </source>
</evidence>
<accession>A0A2K8M9V9</accession>
<dbReference type="GO" id="GO:0046872">
    <property type="term" value="F:metal ion binding"/>
    <property type="evidence" value="ECO:0007669"/>
    <property type="project" value="UniProtKB-KW"/>
</dbReference>
<feature type="binding site" evidence="18">
    <location>
        <position position="72"/>
    </location>
    <ligand>
        <name>a divalent metal cation</name>
        <dbReference type="ChEBI" id="CHEBI:60240"/>
    </ligand>
</feature>
<evidence type="ECO:0000256" key="3">
    <source>
        <dbReference type="ARBA" id="ARBA00022475"/>
    </source>
</evidence>
<evidence type="ECO:0000256" key="9">
    <source>
        <dbReference type="ARBA" id="ARBA00022840"/>
    </source>
</evidence>
<feature type="transmembrane region" description="Helical" evidence="19">
    <location>
        <begin position="25"/>
        <end position="43"/>
    </location>
</feature>
<evidence type="ECO:0000256" key="8">
    <source>
        <dbReference type="ARBA" id="ARBA00022777"/>
    </source>
</evidence>
<dbReference type="AlphaFoldDB" id="A0A2K8M9V9"/>
<evidence type="ECO:0000256" key="19">
    <source>
        <dbReference type="SAM" id="Phobius"/>
    </source>
</evidence>
<keyword evidence="9 17" id="KW-0067">ATP-binding</keyword>
<keyword evidence="8 20" id="KW-0418">Kinase</keyword>
<evidence type="ECO:0000313" key="21">
    <source>
        <dbReference type="Proteomes" id="UP000229081"/>
    </source>
</evidence>
<dbReference type="InterPro" id="IPR000829">
    <property type="entry name" value="DAGK"/>
</dbReference>
<dbReference type="GO" id="GO:0016301">
    <property type="term" value="F:kinase activity"/>
    <property type="evidence" value="ECO:0007669"/>
    <property type="project" value="UniProtKB-KW"/>
</dbReference>
<organism evidence="20 21">
    <name type="scientific">Sphingomonas psychrotolerans</name>
    <dbReference type="NCBI Taxonomy" id="1327635"/>
    <lineage>
        <taxon>Bacteria</taxon>
        <taxon>Pseudomonadati</taxon>
        <taxon>Pseudomonadota</taxon>
        <taxon>Alphaproteobacteria</taxon>
        <taxon>Sphingomonadales</taxon>
        <taxon>Sphingomonadaceae</taxon>
        <taxon>Sphingomonas</taxon>
    </lineage>
</organism>
<evidence type="ECO:0000256" key="2">
    <source>
        <dbReference type="ARBA" id="ARBA00005967"/>
    </source>
</evidence>
<protein>
    <submittedName>
        <fullName evidence="20">Diacylglycerol kinase</fullName>
    </submittedName>
</protein>
<evidence type="ECO:0000256" key="16">
    <source>
        <dbReference type="PIRSR" id="PIRSR600829-2"/>
    </source>
</evidence>
<feature type="transmembrane region" description="Helical" evidence="19">
    <location>
        <begin position="92"/>
        <end position="115"/>
    </location>
</feature>
<evidence type="ECO:0000256" key="6">
    <source>
        <dbReference type="ARBA" id="ARBA00022692"/>
    </source>
</evidence>
<keyword evidence="18" id="KW-0479">Metal-binding</keyword>
<dbReference type="CDD" id="cd14263">
    <property type="entry name" value="DAGK_IM_like"/>
    <property type="match status" value="1"/>
</dbReference>
<keyword evidence="7 17" id="KW-0547">Nucleotide-binding</keyword>
<evidence type="ECO:0000256" key="18">
    <source>
        <dbReference type="PIRSR" id="PIRSR600829-4"/>
    </source>
</evidence>
<feature type="binding site" evidence="16">
    <location>
        <begin position="18"/>
        <end position="21"/>
    </location>
    <ligand>
        <name>substrate</name>
    </ligand>
</feature>
<keyword evidence="6 19" id="KW-0812">Transmembrane</keyword>
<feature type="binding site" evidence="17">
    <location>
        <position position="24"/>
    </location>
    <ligand>
        <name>ATP</name>
        <dbReference type="ChEBI" id="CHEBI:30616"/>
    </ligand>
</feature>
<dbReference type="EMBL" id="CP024923">
    <property type="protein sequence ID" value="ATY30678.1"/>
    <property type="molecule type" value="Genomic_DNA"/>
</dbReference>
<evidence type="ECO:0000256" key="7">
    <source>
        <dbReference type="ARBA" id="ARBA00022741"/>
    </source>
</evidence>
<dbReference type="OrthoDB" id="7595530at2"/>
<proteinExistence type="inferred from homology"/>
<keyword evidence="5" id="KW-0808">Transferase</keyword>
<feature type="binding site" evidence="16">
    <location>
        <position position="65"/>
    </location>
    <ligand>
        <name>substrate</name>
    </ligand>
</feature>
<reference evidence="20 21" key="1">
    <citation type="submission" date="2017-11" db="EMBL/GenBank/DDBJ databases">
        <title>Complete genome sequence of Sphingomonas sp. Strain Cra20, a psychrotolerant potential plant growth promoting rhizobacteria.</title>
        <authorList>
            <person name="Luo Y."/>
        </authorList>
    </citation>
    <scope>NUCLEOTIDE SEQUENCE [LARGE SCALE GENOMIC DNA]</scope>
    <source>
        <strain evidence="20 21">Cra20</strain>
    </source>
</reference>
<name>A0A2K8M9V9_9SPHN</name>
<dbReference type="Pfam" id="PF01219">
    <property type="entry name" value="DAGK_prokar"/>
    <property type="match status" value="1"/>
</dbReference>
<sequence length="125" mass="13517">MKNRPFRERMGFAFEGIRTGWRREASFRTQTILAGVALLALILLRPAPIWWGLVAVTCALVLALELLNSAMEAVIDLLHPDIHPSIKVAKDMLAGAVLAISIAAVIVGFAMVIATGPRFLAEIGL</sequence>
<keyword evidence="3" id="KW-1003">Cell membrane</keyword>
<evidence type="ECO:0000256" key="15">
    <source>
        <dbReference type="PIRSR" id="PIRSR600829-1"/>
    </source>
</evidence>
<evidence type="ECO:0000256" key="14">
    <source>
        <dbReference type="ARBA" id="ARBA00023264"/>
    </source>
</evidence>
<evidence type="ECO:0000256" key="13">
    <source>
        <dbReference type="ARBA" id="ARBA00023209"/>
    </source>
</evidence>
<comment type="similarity">
    <text evidence="2">Belongs to the bacterial diacylglycerol kinase family.</text>
</comment>